<dbReference type="SUPFAM" id="SSF56925">
    <property type="entry name" value="OMPA-like"/>
    <property type="match status" value="1"/>
</dbReference>
<reference evidence="7 8" key="1">
    <citation type="submission" date="2020-02" db="EMBL/GenBank/DDBJ databases">
        <title>Genome sequence of Roseobacter ponti.</title>
        <authorList>
            <person name="Hollensteiner J."/>
            <person name="Schneider D."/>
            <person name="Poehlein A."/>
            <person name="Daniel R."/>
        </authorList>
    </citation>
    <scope>NUCLEOTIDE SEQUENCE [LARGE SCALE GENOMIC DNA]</scope>
    <source>
        <strain evidence="7 8">DSM 106830</strain>
    </source>
</reference>
<dbReference type="InterPro" id="IPR006315">
    <property type="entry name" value="OM_autotransptr_brl_dom"/>
</dbReference>
<evidence type="ECO:0000256" key="3">
    <source>
        <dbReference type="ARBA" id="ARBA00023136"/>
    </source>
</evidence>
<feature type="domain" description="Outer membrane protein beta-barrel" evidence="6">
    <location>
        <begin position="41"/>
        <end position="211"/>
    </location>
</feature>
<feature type="chain" id="PRO_5032754777" evidence="5">
    <location>
        <begin position="22"/>
        <end position="211"/>
    </location>
</feature>
<organism evidence="7 8">
    <name type="scientific">Roseobacter ponti</name>
    <dbReference type="NCBI Taxonomy" id="1891787"/>
    <lineage>
        <taxon>Bacteria</taxon>
        <taxon>Pseudomonadati</taxon>
        <taxon>Pseudomonadota</taxon>
        <taxon>Alphaproteobacteria</taxon>
        <taxon>Rhodobacterales</taxon>
        <taxon>Roseobacteraceae</taxon>
        <taxon>Roseobacter</taxon>
    </lineage>
</organism>
<evidence type="ECO:0000313" key="8">
    <source>
        <dbReference type="Proteomes" id="UP000503308"/>
    </source>
</evidence>
<proteinExistence type="inferred from homology"/>
<dbReference type="InterPro" id="IPR051692">
    <property type="entry name" value="OMP-like"/>
</dbReference>
<dbReference type="GO" id="GO:0019867">
    <property type="term" value="C:outer membrane"/>
    <property type="evidence" value="ECO:0007669"/>
    <property type="project" value="InterPro"/>
</dbReference>
<dbReference type="InterPro" id="IPR011250">
    <property type="entry name" value="OMP/PagP_B-barrel"/>
</dbReference>
<evidence type="ECO:0000259" key="6">
    <source>
        <dbReference type="Pfam" id="PF13505"/>
    </source>
</evidence>
<dbReference type="Proteomes" id="UP000503308">
    <property type="component" value="Chromosome"/>
</dbReference>
<dbReference type="RefSeq" id="WP_169641345.1">
    <property type="nucleotide sequence ID" value="NZ_CP048788.1"/>
</dbReference>
<dbReference type="PANTHER" id="PTHR34001">
    <property type="entry name" value="BLL7405 PROTEIN"/>
    <property type="match status" value="1"/>
</dbReference>
<protein>
    <submittedName>
        <fullName evidence="7">Porin family protein</fullName>
    </submittedName>
</protein>
<evidence type="ECO:0000256" key="4">
    <source>
        <dbReference type="ARBA" id="ARBA00038306"/>
    </source>
</evidence>
<keyword evidence="2 5" id="KW-0732">Signal</keyword>
<comment type="subcellular location">
    <subcellularLocation>
        <location evidence="1">Membrane</location>
    </subcellularLocation>
</comment>
<dbReference type="AlphaFoldDB" id="A0A858SZ38"/>
<keyword evidence="3" id="KW-0472">Membrane</keyword>
<evidence type="ECO:0000256" key="2">
    <source>
        <dbReference type="ARBA" id="ARBA00022729"/>
    </source>
</evidence>
<keyword evidence="8" id="KW-1185">Reference proteome</keyword>
<evidence type="ECO:0000313" key="7">
    <source>
        <dbReference type="EMBL" id="QJF52126.1"/>
    </source>
</evidence>
<comment type="similarity">
    <text evidence="4">Belongs to the Omp25/RopB family.</text>
</comment>
<dbReference type="Gene3D" id="2.40.160.20">
    <property type="match status" value="1"/>
</dbReference>
<evidence type="ECO:0000256" key="5">
    <source>
        <dbReference type="SAM" id="SignalP"/>
    </source>
</evidence>
<dbReference type="KEGG" id="rpon:G3256_13580"/>
<dbReference type="EMBL" id="CP048788">
    <property type="protein sequence ID" value="QJF52126.1"/>
    <property type="molecule type" value="Genomic_DNA"/>
</dbReference>
<dbReference type="Pfam" id="PF13505">
    <property type="entry name" value="OMP_b-brl"/>
    <property type="match status" value="1"/>
</dbReference>
<gene>
    <name evidence="7" type="ORF">G3256_13580</name>
</gene>
<dbReference type="PANTHER" id="PTHR34001:SF3">
    <property type="entry name" value="BLL7405 PROTEIN"/>
    <property type="match status" value="1"/>
</dbReference>
<name>A0A858SZ38_9RHOB</name>
<dbReference type="InterPro" id="IPR027385">
    <property type="entry name" value="Beta-barrel_OMP"/>
</dbReference>
<evidence type="ECO:0000256" key="1">
    <source>
        <dbReference type="ARBA" id="ARBA00004370"/>
    </source>
</evidence>
<dbReference type="NCBIfam" id="TIGR01414">
    <property type="entry name" value="autotrans_barl"/>
    <property type="match status" value="1"/>
</dbReference>
<sequence length="211" mass="22177">MLKTTTALTVLIVSTAGMAFAAGPEPTPVAPVVVAPPPPPFWAGGYVGAQLGYAFSDFDLGSITTPDDFNEDSVIGGITAGYLWDLGNGWYLGPEFQYDFADLSVADSTTGDSADFDEIARLKLIAGYELGNGLLFGSVGVAYASLDTVGGVFDAIDGSDTSYVVGVGYDYRVGDNWTVGGEYQYHNFTGIGDAGGDVDVNTIHLRAMYRF</sequence>
<feature type="signal peptide" evidence="5">
    <location>
        <begin position="1"/>
        <end position="21"/>
    </location>
</feature>
<accession>A0A858SZ38</accession>